<dbReference type="InterPro" id="IPR047821">
    <property type="entry name" value="P5B-type_ATPase"/>
</dbReference>
<evidence type="ECO:0000259" key="37">
    <source>
        <dbReference type="PROSITE" id="PS51379"/>
    </source>
</evidence>
<evidence type="ECO:0000256" key="15">
    <source>
        <dbReference type="ARBA" id="ARBA00022753"/>
    </source>
</evidence>
<dbReference type="PANTHER" id="PTHR45630:SF2">
    <property type="entry name" value="POLYAMINE-TRANSPORTING ATPASE 13A2"/>
    <property type="match status" value="1"/>
</dbReference>
<dbReference type="InterPro" id="IPR006544">
    <property type="entry name" value="P-type_TPase_V"/>
</dbReference>
<comment type="catalytic activity">
    <reaction evidence="32">
        <text>a quinone + succinate = fumarate + a quinol</text>
        <dbReference type="Rhea" id="RHEA:40523"/>
        <dbReference type="ChEBI" id="CHEBI:24646"/>
        <dbReference type="ChEBI" id="CHEBI:29806"/>
        <dbReference type="ChEBI" id="CHEBI:30031"/>
        <dbReference type="ChEBI" id="CHEBI:132124"/>
        <dbReference type="EC" id="1.3.5.1"/>
    </reaction>
</comment>
<evidence type="ECO:0000256" key="12">
    <source>
        <dbReference type="ARBA" id="ARBA00022714"/>
    </source>
</evidence>
<dbReference type="GO" id="GO:0006099">
    <property type="term" value="P:tricarboxylic acid cycle"/>
    <property type="evidence" value="ECO:0007669"/>
    <property type="project" value="UniProtKB-UniPathway"/>
</dbReference>
<dbReference type="SUPFAM" id="SSF54292">
    <property type="entry name" value="2Fe-2S ferredoxin-like"/>
    <property type="match status" value="1"/>
</dbReference>
<dbReference type="FunFam" id="1.10.1060.10:FF:000029">
    <property type="entry name" value="Succinate dehydrogenase [ubiquinone] iron-sulfur subunit, mitochondrial"/>
    <property type="match status" value="1"/>
</dbReference>
<dbReference type="Gene3D" id="2.70.150.10">
    <property type="entry name" value="Calcium-transporting ATPase, cytoplasmic transduction domain A"/>
    <property type="match status" value="1"/>
</dbReference>
<keyword evidence="23 33" id="KW-0408">Iron</keyword>
<proteinExistence type="inferred from homology"/>
<feature type="transmembrane region" description="Helical" evidence="35">
    <location>
        <begin position="1371"/>
        <end position="1388"/>
    </location>
</feature>
<dbReference type="InterPro" id="IPR012675">
    <property type="entry name" value="Beta-grasp_dom_sf"/>
</dbReference>
<comment type="pathway">
    <text evidence="3 33">Carbohydrate metabolism; tricarboxylic acid cycle; fumarate from succinate (eukaryal route): step 1/1.</text>
</comment>
<comment type="catalytic activity">
    <reaction evidence="31">
        <text>(S)-malate + a quinone = enol-oxaloacetate + a quinol</text>
        <dbReference type="Rhea" id="RHEA:79831"/>
        <dbReference type="ChEBI" id="CHEBI:15589"/>
        <dbReference type="ChEBI" id="CHEBI:17479"/>
        <dbReference type="ChEBI" id="CHEBI:24646"/>
        <dbReference type="ChEBI" id="CHEBI:132124"/>
    </reaction>
    <physiologicalReaction direction="left-to-right" evidence="31">
        <dbReference type="Rhea" id="RHEA:79832"/>
    </physiologicalReaction>
</comment>
<dbReference type="InterPro" id="IPR023214">
    <property type="entry name" value="HAD_sf"/>
</dbReference>
<evidence type="ECO:0000259" key="36">
    <source>
        <dbReference type="PROSITE" id="PS51085"/>
    </source>
</evidence>
<keyword evidence="17" id="KW-0067">ATP-binding</keyword>
<comment type="subunit">
    <text evidence="29">Component of complex II composed of four subunits: the flavoprotein (FP) SDHA, iron-sulfur protein (IP) SDHB, and a cytochrome b560 composed of SDHC and SDHD. Interacts with SDHAF1; the interaction is required for iron-sulfur cluster incorporation into SDHB.</text>
</comment>
<evidence type="ECO:0000313" key="38">
    <source>
        <dbReference type="EMBL" id="KFO19149.1"/>
    </source>
</evidence>
<evidence type="ECO:0000256" key="26">
    <source>
        <dbReference type="ARBA" id="ARBA00023136"/>
    </source>
</evidence>
<dbReference type="GO" id="GO:0051539">
    <property type="term" value="F:4 iron, 4 sulfur cluster binding"/>
    <property type="evidence" value="ECO:0007669"/>
    <property type="project" value="UniProtKB-KW"/>
</dbReference>
<dbReference type="NCBIfam" id="NF004616">
    <property type="entry name" value="PRK05950.1"/>
    <property type="match status" value="1"/>
</dbReference>
<dbReference type="InterPro" id="IPR017900">
    <property type="entry name" value="4Fe4S_Fe_S_CS"/>
</dbReference>
<evidence type="ECO:0000256" key="13">
    <source>
        <dbReference type="ARBA" id="ARBA00022723"/>
    </source>
</evidence>
<feature type="transmembrane region" description="Helical" evidence="35">
    <location>
        <begin position="614"/>
        <end position="636"/>
    </location>
</feature>
<evidence type="ECO:0000256" key="28">
    <source>
        <dbReference type="ARBA" id="ARBA00046167"/>
    </source>
</evidence>
<evidence type="ECO:0000256" key="19">
    <source>
        <dbReference type="ARBA" id="ARBA00022946"/>
    </source>
</evidence>
<dbReference type="CDD" id="cd00207">
    <property type="entry name" value="fer2"/>
    <property type="match status" value="1"/>
</dbReference>
<dbReference type="FunFam" id="3.40.50.1000:FF:000068">
    <property type="entry name" value="Cation-transporting ATPase"/>
    <property type="match status" value="1"/>
</dbReference>
<dbReference type="GO" id="GO:0005524">
    <property type="term" value="F:ATP binding"/>
    <property type="evidence" value="ECO:0007669"/>
    <property type="project" value="UniProtKB-KW"/>
</dbReference>
<feature type="transmembrane region" description="Helical" evidence="35">
    <location>
        <begin position="748"/>
        <end position="768"/>
    </location>
</feature>
<dbReference type="GO" id="GO:0019829">
    <property type="term" value="F:ATPase-coupled monoatomic cation transmembrane transporter activity"/>
    <property type="evidence" value="ECO:0007669"/>
    <property type="project" value="InterPro"/>
</dbReference>
<dbReference type="PROSITE" id="PS51085">
    <property type="entry name" value="2FE2S_FER_2"/>
    <property type="match status" value="1"/>
</dbReference>
<dbReference type="EC" id="1.3.5.1" evidence="6 33"/>
<protein>
    <recommendedName>
        <fullName evidence="7 33">Succinate dehydrogenase [ubiquinone] iron-sulfur subunit, mitochondrial</fullName>
        <ecNumber evidence="6 33">1.3.5.1</ecNumber>
    </recommendedName>
</protein>
<dbReference type="SUPFAM" id="SSF81653">
    <property type="entry name" value="Calcium ATPase, transduction domain A"/>
    <property type="match status" value="1"/>
</dbReference>
<organism evidence="38 39">
    <name type="scientific">Fukomys damarensis</name>
    <name type="common">Damaraland mole rat</name>
    <name type="synonym">Cryptomys damarensis</name>
    <dbReference type="NCBI Taxonomy" id="885580"/>
    <lineage>
        <taxon>Eukaryota</taxon>
        <taxon>Metazoa</taxon>
        <taxon>Chordata</taxon>
        <taxon>Craniata</taxon>
        <taxon>Vertebrata</taxon>
        <taxon>Euteleostomi</taxon>
        <taxon>Mammalia</taxon>
        <taxon>Eutheria</taxon>
        <taxon>Euarchontoglires</taxon>
        <taxon>Glires</taxon>
        <taxon>Rodentia</taxon>
        <taxon>Hystricomorpha</taxon>
        <taxon>Bathyergidae</taxon>
        <taxon>Fukomys</taxon>
    </lineage>
</organism>
<gene>
    <name evidence="38" type="ORF">H920_19443</name>
</gene>
<dbReference type="Proteomes" id="UP000028990">
    <property type="component" value="Unassembled WGS sequence"/>
</dbReference>
<keyword evidence="19" id="KW-0809">Transit peptide</keyword>
<evidence type="ECO:0000256" key="17">
    <source>
        <dbReference type="ARBA" id="ARBA00022840"/>
    </source>
</evidence>
<dbReference type="PROSITE" id="PS00154">
    <property type="entry name" value="ATPASE_E1_E2"/>
    <property type="match status" value="1"/>
</dbReference>
<comment type="cofactor">
    <cofactor evidence="33">
        <name>[4Fe-4S] cluster</name>
        <dbReference type="ChEBI" id="CHEBI:49883"/>
    </cofactor>
    <text evidence="33">Binds 1 [4Fe-4S] cluster.</text>
</comment>
<dbReference type="Pfam" id="PF00122">
    <property type="entry name" value="E1-E2_ATPase"/>
    <property type="match status" value="1"/>
</dbReference>
<evidence type="ECO:0000256" key="34">
    <source>
        <dbReference type="SAM" id="MobiDB-lite"/>
    </source>
</evidence>
<comment type="function">
    <text evidence="28">Iron-sulfur protein (IP) subunit of the succinate dehydrogenase complex (mitochondrial respiratory chain complex II), responsible for transferring electrons from succinate to ubiquinone (coenzyme Q). SDH also oxidizes malate to the non-canonical enol form of oxaloacetate, enol-oxaloacetate. Enol-oxaloacetate, which is a potent inhibitor of the succinate dehydrogenase activity, is further isomerized into keto-oxaloacetate.</text>
</comment>
<dbReference type="InterPro" id="IPR023299">
    <property type="entry name" value="ATPase_P-typ_cyto_dom_N"/>
</dbReference>
<keyword evidence="21 35" id="KW-1133">Transmembrane helix</keyword>
<dbReference type="GO" id="GO:0015203">
    <property type="term" value="F:polyamine transmembrane transporter activity"/>
    <property type="evidence" value="ECO:0007669"/>
    <property type="project" value="TreeGrafter"/>
</dbReference>
<evidence type="ECO:0000256" key="30">
    <source>
        <dbReference type="ARBA" id="ARBA00047404"/>
    </source>
</evidence>
<dbReference type="Gene3D" id="3.10.20.30">
    <property type="match status" value="1"/>
</dbReference>
<keyword evidence="25 33" id="KW-0496">Mitochondrion</keyword>
<feature type="compositionally biased region" description="Basic and acidic residues" evidence="34">
    <location>
        <begin position="1126"/>
        <end position="1137"/>
    </location>
</feature>
<evidence type="ECO:0000256" key="1">
    <source>
        <dbReference type="ARBA" id="ARBA00004107"/>
    </source>
</evidence>
<keyword evidence="12 33" id="KW-0001">2Fe-2S</keyword>
<keyword evidence="26 35" id="KW-0472">Membrane</keyword>
<keyword evidence="10" id="KW-0597">Phosphoprotein</keyword>
<dbReference type="PRINTS" id="PR00119">
    <property type="entry name" value="CATATPASE"/>
</dbReference>
<keyword evidence="16 33" id="KW-0999">Mitochondrion inner membrane</keyword>
<dbReference type="SUPFAM" id="SSF46548">
    <property type="entry name" value="alpha-helical ferredoxin"/>
    <property type="match status" value="1"/>
</dbReference>
<evidence type="ECO:0000256" key="6">
    <source>
        <dbReference type="ARBA" id="ARBA00012792"/>
    </source>
</evidence>
<dbReference type="Pfam" id="PF13534">
    <property type="entry name" value="Fer4_17"/>
    <property type="match status" value="1"/>
</dbReference>
<keyword evidence="15" id="KW-0967">Endosome</keyword>
<dbReference type="SUPFAM" id="SSF81665">
    <property type="entry name" value="Calcium ATPase, transmembrane domain M"/>
    <property type="match status" value="1"/>
</dbReference>
<dbReference type="InterPro" id="IPR025192">
    <property type="entry name" value="Succ_DH/fum_Rdtase_N"/>
</dbReference>
<dbReference type="InterPro" id="IPR023298">
    <property type="entry name" value="ATPase_P-typ_TM_dom_sf"/>
</dbReference>
<dbReference type="Pfam" id="PF13246">
    <property type="entry name" value="Cation_ATPase"/>
    <property type="match status" value="1"/>
</dbReference>
<comment type="function">
    <text evidence="33">Iron-sulfur protein (IP) subunit of succinate dehydrogenase (SDH) that is involved in complex II of the mitochondrial electron transport chain and is responsible for transferring electrons from succinate to ubiquinone (coenzyme Q).</text>
</comment>
<evidence type="ECO:0000256" key="3">
    <source>
        <dbReference type="ARBA" id="ARBA00004788"/>
    </source>
</evidence>
<evidence type="ECO:0000256" key="33">
    <source>
        <dbReference type="RuleBase" id="RU361237"/>
    </source>
</evidence>
<evidence type="ECO:0000256" key="35">
    <source>
        <dbReference type="SAM" id="Phobius"/>
    </source>
</evidence>
<evidence type="ECO:0000256" key="9">
    <source>
        <dbReference type="ARBA" id="ARBA00022532"/>
    </source>
</evidence>
<dbReference type="NCBIfam" id="TIGR00384">
    <property type="entry name" value="dhsB"/>
    <property type="match status" value="1"/>
</dbReference>
<feature type="domain" description="4Fe-4S ferredoxin-type" evidence="37">
    <location>
        <begin position="176"/>
        <end position="206"/>
    </location>
</feature>
<evidence type="ECO:0000256" key="24">
    <source>
        <dbReference type="ARBA" id="ARBA00023014"/>
    </source>
</evidence>
<dbReference type="Gene3D" id="3.40.50.1000">
    <property type="entry name" value="HAD superfamily/HAD-like"/>
    <property type="match status" value="1"/>
</dbReference>
<dbReference type="InterPro" id="IPR009051">
    <property type="entry name" value="Helical_ferredxn"/>
</dbReference>
<dbReference type="InterPro" id="IPR017896">
    <property type="entry name" value="4Fe4S_Fe-S-bd"/>
</dbReference>
<evidence type="ECO:0000256" key="10">
    <source>
        <dbReference type="ARBA" id="ARBA00022553"/>
    </source>
</evidence>
<keyword evidence="14" id="KW-0547">Nucleotide-binding</keyword>
<dbReference type="GO" id="GO:0031902">
    <property type="term" value="C:late endosome membrane"/>
    <property type="evidence" value="ECO:0007669"/>
    <property type="project" value="UniProtKB-SubCell"/>
</dbReference>
<keyword evidence="27 33" id="KW-0003">3Fe-4S</keyword>
<evidence type="ECO:0000256" key="31">
    <source>
        <dbReference type="ARBA" id="ARBA00048512"/>
    </source>
</evidence>
<dbReference type="InterPro" id="IPR018303">
    <property type="entry name" value="ATPase_P-typ_P_site"/>
</dbReference>
<name>A0A091CKG8_FUKDA</name>
<dbReference type="GO" id="GO:0010821">
    <property type="term" value="P:regulation of mitochondrion organization"/>
    <property type="evidence" value="ECO:0007669"/>
    <property type="project" value="TreeGrafter"/>
</dbReference>
<dbReference type="FunFam" id="1.20.1110.10:FF:000023">
    <property type="entry name" value="Cation-transporting ATPase"/>
    <property type="match status" value="1"/>
</dbReference>
<evidence type="ECO:0000256" key="25">
    <source>
        <dbReference type="ARBA" id="ARBA00023128"/>
    </source>
</evidence>
<comment type="subcellular location">
    <subcellularLocation>
        <location evidence="1">Late endosome membrane</location>
        <topology evidence="1">Multi-pass membrane protein</topology>
    </subcellularLocation>
    <subcellularLocation>
        <location evidence="2 33">Mitochondrion inner membrane</location>
        <topology evidence="2 33">Peripheral membrane protein</topology>
        <orientation evidence="2 33">Matrix side</orientation>
    </subcellularLocation>
</comment>
<dbReference type="InterPro" id="IPR044492">
    <property type="entry name" value="P_typ_ATPase_HD_dom"/>
</dbReference>
<dbReference type="PANTHER" id="PTHR45630">
    <property type="entry name" value="CATION-TRANSPORTING ATPASE-RELATED"/>
    <property type="match status" value="1"/>
</dbReference>
<dbReference type="SUPFAM" id="SSF56784">
    <property type="entry name" value="HAD-like"/>
    <property type="match status" value="1"/>
</dbReference>
<evidence type="ECO:0000256" key="2">
    <source>
        <dbReference type="ARBA" id="ARBA00004443"/>
    </source>
</evidence>
<dbReference type="eggNOG" id="KOG0208">
    <property type="taxonomic scope" value="Eukaryota"/>
</dbReference>
<comment type="cofactor">
    <cofactor evidence="33">
        <name>[3Fe-4S] cluster</name>
        <dbReference type="ChEBI" id="CHEBI:21137"/>
    </cofactor>
    <text evidence="33">Binds 1 [3Fe-4S] cluster.</text>
</comment>
<dbReference type="GO" id="GO:0008177">
    <property type="term" value="F:succinate dehydrogenase (quinone) activity"/>
    <property type="evidence" value="ECO:0007669"/>
    <property type="project" value="UniProtKB-EC"/>
</dbReference>
<keyword evidence="9" id="KW-0816">Tricarboxylic acid cycle</keyword>
<evidence type="ECO:0000256" key="18">
    <source>
        <dbReference type="ARBA" id="ARBA00022842"/>
    </source>
</evidence>
<evidence type="ECO:0000256" key="5">
    <source>
        <dbReference type="ARBA" id="ARBA00009433"/>
    </source>
</evidence>
<dbReference type="SFLD" id="SFLDG00002">
    <property type="entry name" value="C1.7:_P-type_atpase_like"/>
    <property type="match status" value="1"/>
</dbReference>
<accession>A0A091CKG8</accession>
<dbReference type="PROSITE" id="PS00198">
    <property type="entry name" value="4FE4S_FER_1"/>
    <property type="match status" value="1"/>
</dbReference>
<dbReference type="GO" id="GO:0015662">
    <property type="term" value="F:P-type ion transporter activity"/>
    <property type="evidence" value="ECO:0007669"/>
    <property type="project" value="InterPro"/>
</dbReference>
<dbReference type="GO" id="GO:0046872">
    <property type="term" value="F:metal ion binding"/>
    <property type="evidence" value="ECO:0007669"/>
    <property type="project" value="UniProtKB-KW"/>
</dbReference>
<feature type="region of interest" description="Disordered" evidence="34">
    <location>
        <begin position="1122"/>
        <end position="1143"/>
    </location>
</feature>
<dbReference type="GO" id="GO:0006874">
    <property type="term" value="P:intracellular calcium ion homeostasis"/>
    <property type="evidence" value="ECO:0007669"/>
    <property type="project" value="TreeGrafter"/>
</dbReference>
<evidence type="ECO:0000256" key="16">
    <source>
        <dbReference type="ARBA" id="ARBA00022792"/>
    </source>
</evidence>
<evidence type="ECO:0000256" key="7">
    <source>
        <dbReference type="ARBA" id="ARBA00016766"/>
    </source>
</evidence>
<dbReference type="Pfam" id="PF12409">
    <property type="entry name" value="P5-ATPase"/>
    <property type="match status" value="1"/>
</dbReference>
<sequence>MAAVAGFSLRRRFPATVLGGSCLQACRGAQTAADRAPRIKKFAIYRWDPDKTGDKPRMQTYEIDLNKCGPMVLDALIKIKNEMDATLTFRRSCREGICGSCAMNINGGNTLACTRRIDTNLGKVSKIYPLPHMYVIKDLVPDLNNFYAQYKSIEPYLKKKDESKEGKQQYLQSIEDREKLDGLYECILCACCSTSCPSYWWNGDKYLGPAVLMQAYRWMIDSRDDFTEERLAKLQDPFSLYRCHTIMNCTQTCPKHSCPVISERQSEAGDKRSSLKSEAELAWKLLCSRQPHPSGRCRVWAVTFCGWHLRVRPCTCELRQKCPASDSDQLWTSRSEDDLEGLQSRLRSRLHEQDSHWRDRHVHVMQSKPDSSPLAGSPPVSYGTLTIGTSVGPLSSSASSVRLSGYCGSPWRAIGYHAVVWVLAGIPLLLFRWKPLWGVRLRSRPCSLAHAETLVIETRDQEGSPWQLFTVQVQTEAVGEGSLELPLQTEDGHGELAVGAVPEAPWNDTAPLHREEAKRVARYYVFQGRRYVWMETQQAFLQVSLLGHGHTRDDIHRSQSGLSLPDQTVRRTIFGPNVISIPVKSYPQLLVDEALNPYYGFQAFSIGLWLADHYYWYAVCIFLISAVSICLSIELVPGDCLVLPPEGGLMPCDAALVAGECVVNESCLTGESVPVVKTALPEGPGPYCPESHRRHTLFCGTLVLQARAYGGPHVLAVVTQTGFCTAKGALVSSILHPRPISFKFYKHSMKFVAALSVLALLGTMYSIFVLHRNQVPVNEIVIRALDLVTVVVPPALPAAMTVCTLYAQSRLRAQGIFCIHPLRINLGGKLRLVCFDKTGTLTEDGLDVMGVVPLEGQAFLPLVPEPCFLPMGPLLRALATCHALSWLQDTPVGDPMDLKMVESTGWVLEEQPAADTALGTPILAAMRPPPWGPQTQGTEPPAPLGVLRRFPFSSTLQRMGVVVAWPGAAQPEAYVKGSPELVASLCRPDTVPADFSRTLQSYTAAGYRVVALACKPLPIGPSLEAARQLSRDTVEQDLSFLGLLVLRNLLKPQTTRVIQALRRTRIRTVMVTGDNLQTAVTVARGCGMVAPRERLVIVHATHPERGRPASLKFLPAECPTSVNGAKDLDPAESRTVEPEPPSSHLALSGSTFDVLMKHFPKLLPKVLVQATIFARMAPEQKTELVCELQRLQYCVGMCGDGANDCGALKAADVGISLSQAEASVVSPFTSSMASIECVPTVIREGRCSLDTSLSMFKYMALYSLTQFVSVLILYTINTNLGDLQFLAIDLVITTTVAVLMSRTQPALALGRARPPGALLSVPVLSSLLLQVALVAGVQLGGYFLVVAQPWFVPLNKTVPAPDNLPNYENTAVFTLSSFQYLILAAAVSKGAPFRQPLYTNVPFLVALVLLGSVLVGLILVPGLLQGPLGLRDIADTCFKLLLLGLAACNFVGAFLLESVLDQCLPACLQRLRPKRASKKLFKQLEQELAERPWPPLPAAGAVR</sequence>
<reference evidence="38 39" key="1">
    <citation type="submission" date="2013-11" db="EMBL/GenBank/DDBJ databases">
        <title>The Damaraland mole rat (Fukomys damarensis) genome and evolution of African mole rats.</title>
        <authorList>
            <person name="Gladyshev V.N."/>
            <person name="Fang X."/>
        </authorList>
    </citation>
    <scope>NUCLEOTIDE SEQUENCE [LARGE SCALE GENOMIC DNA]</scope>
    <source>
        <tissue evidence="38">Liver</tissue>
    </source>
</reference>
<dbReference type="InterPro" id="IPR036010">
    <property type="entry name" value="2Fe-2S_ferredoxin-like_sf"/>
</dbReference>
<dbReference type="CDD" id="cd07542">
    <property type="entry name" value="P-type_ATPase_cation"/>
    <property type="match status" value="1"/>
</dbReference>
<feature type="transmembrane region" description="Helical" evidence="35">
    <location>
        <begin position="780"/>
        <end position="807"/>
    </location>
</feature>
<keyword evidence="13 33" id="KW-0479">Metal-binding</keyword>
<comment type="similarity">
    <text evidence="5 33">Belongs to the succinate dehydrogenase/fumarate reductase iron-sulfur protein family.</text>
</comment>
<feature type="transmembrane region" description="Helical" evidence="35">
    <location>
        <begin position="1400"/>
        <end position="1420"/>
    </location>
</feature>
<dbReference type="GO" id="GO:0009055">
    <property type="term" value="F:electron transfer activity"/>
    <property type="evidence" value="ECO:0007669"/>
    <property type="project" value="InterPro"/>
</dbReference>
<dbReference type="InterPro" id="IPR006058">
    <property type="entry name" value="2Fe2S_fd_BS"/>
</dbReference>
<dbReference type="InterPro" id="IPR008250">
    <property type="entry name" value="ATPase_P-typ_transduc_dom_A_sf"/>
</dbReference>
<dbReference type="Gene3D" id="3.40.1110.10">
    <property type="entry name" value="Calcium-transporting ATPase, cytoplasmic domain N"/>
    <property type="match status" value="1"/>
</dbReference>
<evidence type="ECO:0000256" key="29">
    <source>
        <dbReference type="ARBA" id="ARBA00046525"/>
    </source>
</evidence>
<keyword evidence="22" id="KW-0560">Oxidoreductase</keyword>
<comment type="cofactor">
    <cofactor evidence="33">
        <name>[2Fe-2S] cluster</name>
        <dbReference type="ChEBI" id="CHEBI:190135"/>
    </cofactor>
    <text evidence="33">Binds 1 [2Fe-2S] cluster.</text>
</comment>
<dbReference type="STRING" id="885580.ENSFDAP00000004252"/>
<comment type="catalytic activity">
    <reaction evidence="30">
        <text>(R)-malate + a quinone = enol-oxaloacetate + a quinol</text>
        <dbReference type="Rhea" id="RHEA:79827"/>
        <dbReference type="ChEBI" id="CHEBI:15588"/>
        <dbReference type="ChEBI" id="CHEBI:17479"/>
        <dbReference type="ChEBI" id="CHEBI:24646"/>
        <dbReference type="ChEBI" id="CHEBI:132124"/>
    </reaction>
    <physiologicalReaction direction="left-to-right" evidence="30">
        <dbReference type="Rhea" id="RHEA:79828"/>
    </physiologicalReaction>
</comment>
<evidence type="ECO:0000256" key="32">
    <source>
        <dbReference type="ARBA" id="ARBA00049220"/>
    </source>
</evidence>
<dbReference type="SFLD" id="SFLDS00003">
    <property type="entry name" value="Haloacid_Dehalogenase"/>
    <property type="match status" value="1"/>
</dbReference>
<evidence type="ECO:0000256" key="20">
    <source>
        <dbReference type="ARBA" id="ARBA00022967"/>
    </source>
</evidence>
<dbReference type="InterPro" id="IPR036412">
    <property type="entry name" value="HAD-like_sf"/>
</dbReference>
<dbReference type="FunFam" id="3.10.20.30:FF:000007">
    <property type="entry name" value="Succinate dehydrogenase [ubiquinone] iron-sulfur subunit, mitochondrial"/>
    <property type="match status" value="1"/>
</dbReference>
<dbReference type="UniPathway" id="UPA00223">
    <property type="reaction ID" value="UER01006"/>
</dbReference>
<dbReference type="PROSITE" id="PS51379">
    <property type="entry name" value="4FE4S_FER_2"/>
    <property type="match status" value="1"/>
</dbReference>
<dbReference type="GO" id="GO:0061909">
    <property type="term" value="P:autophagosome-lysosome fusion"/>
    <property type="evidence" value="ECO:0007669"/>
    <property type="project" value="TreeGrafter"/>
</dbReference>
<comment type="similarity">
    <text evidence="4">Belongs to the cation transport ATPase (P-type) (TC 3.A.3) family. Type V subfamily.</text>
</comment>
<feature type="transmembrane region" description="Helical" evidence="35">
    <location>
        <begin position="1440"/>
        <end position="1460"/>
    </location>
</feature>
<evidence type="ECO:0000256" key="4">
    <source>
        <dbReference type="ARBA" id="ARBA00006000"/>
    </source>
</evidence>
<dbReference type="InterPro" id="IPR059000">
    <property type="entry name" value="ATPase_P-type_domA"/>
</dbReference>
<evidence type="ECO:0000256" key="27">
    <source>
        <dbReference type="ARBA" id="ARBA00023291"/>
    </source>
</evidence>
<keyword evidence="24 33" id="KW-0411">Iron-sulfur</keyword>
<evidence type="ECO:0000256" key="23">
    <source>
        <dbReference type="ARBA" id="ARBA00023004"/>
    </source>
</evidence>
<dbReference type="GO" id="GO:0051537">
    <property type="term" value="F:2 iron, 2 sulfur cluster binding"/>
    <property type="evidence" value="ECO:0007669"/>
    <property type="project" value="UniProtKB-KW"/>
</dbReference>
<dbReference type="NCBIfam" id="TIGR01494">
    <property type="entry name" value="ATPase_P-type"/>
    <property type="match status" value="2"/>
</dbReference>
<keyword evidence="11 35" id="KW-0812">Transmembrane</keyword>
<dbReference type="InterPro" id="IPR004489">
    <property type="entry name" value="Succ_DH/fum_Rdtase_Fe-S"/>
</dbReference>
<feature type="transmembrane region" description="Helical" evidence="35">
    <location>
        <begin position="1321"/>
        <end position="1351"/>
    </location>
</feature>
<dbReference type="NCBIfam" id="TIGR01657">
    <property type="entry name" value="P-ATPase-V"/>
    <property type="match status" value="1"/>
</dbReference>
<keyword evidence="20" id="KW-1278">Translocase</keyword>
<dbReference type="SFLD" id="SFLDF00027">
    <property type="entry name" value="p-type_atpase"/>
    <property type="match status" value="1"/>
</dbReference>
<dbReference type="InterPro" id="IPR047819">
    <property type="entry name" value="P5A-ATPase_N"/>
</dbReference>
<dbReference type="Gene3D" id="1.20.1110.10">
    <property type="entry name" value="Calcium-transporting ATPase, transmembrane domain"/>
    <property type="match status" value="1"/>
</dbReference>
<evidence type="ECO:0000256" key="21">
    <source>
        <dbReference type="ARBA" id="ARBA00022989"/>
    </source>
</evidence>
<dbReference type="SUPFAM" id="SSF81660">
    <property type="entry name" value="Metal cation-transporting ATPase, ATP-binding domain N"/>
    <property type="match status" value="1"/>
</dbReference>
<dbReference type="InterPro" id="IPR001757">
    <property type="entry name" value="P_typ_ATPase"/>
</dbReference>
<dbReference type="InterPro" id="IPR001041">
    <property type="entry name" value="2Fe-2S_ferredoxin-type"/>
</dbReference>
<dbReference type="GO" id="GO:0016243">
    <property type="term" value="P:regulation of autophagosome size"/>
    <property type="evidence" value="ECO:0007669"/>
    <property type="project" value="TreeGrafter"/>
</dbReference>
<feature type="transmembrane region" description="Helical" evidence="35">
    <location>
        <begin position="1283"/>
        <end position="1300"/>
    </location>
</feature>
<dbReference type="Pfam" id="PF13085">
    <property type="entry name" value="Fer2_3"/>
    <property type="match status" value="1"/>
</dbReference>
<keyword evidence="18" id="KW-0460">Magnesium</keyword>
<evidence type="ECO:0000256" key="8">
    <source>
        <dbReference type="ARBA" id="ARBA00022485"/>
    </source>
</evidence>
<dbReference type="PROSITE" id="PS00197">
    <property type="entry name" value="2FE2S_FER_1"/>
    <property type="match status" value="1"/>
</dbReference>
<dbReference type="EMBL" id="KN125163">
    <property type="protein sequence ID" value="KFO19149.1"/>
    <property type="molecule type" value="Genomic_DNA"/>
</dbReference>
<dbReference type="GO" id="GO:0051538">
    <property type="term" value="F:3 iron, 4 sulfur cluster binding"/>
    <property type="evidence" value="ECO:0007669"/>
    <property type="project" value="UniProtKB-KW"/>
</dbReference>
<keyword evidence="8 33" id="KW-0004">4Fe-4S</keyword>
<evidence type="ECO:0000256" key="11">
    <source>
        <dbReference type="ARBA" id="ARBA00022692"/>
    </source>
</evidence>
<dbReference type="FunFam" id="3.40.1110.10:FF:000026">
    <property type="entry name" value="Cation-transporting ATPase"/>
    <property type="match status" value="1"/>
</dbReference>
<dbReference type="GO" id="GO:0005743">
    <property type="term" value="C:mitochondrial inner membrane"/>
    <property type="evidence" value="ECO:0007669"/>
    <property type="project" value="UniProtKB-SubCell"/>
</dbReference>
<feature type="domain" description="2Fe-2S ferredoxin-type" evidence="36">
    <location>
        <begin position="40"/>
        <end position="131"/>
    </location>
</feature>
<evidence type="ECO:0000256" key="14">
    <source>
        <dbReference type="ARBA" id="ARBA00022741"/>
    </source>
</evidence>
<dbReference type="GO" id="GO:0016887">
    <property type="term" value="F:ATP hydrolysis activity"/>
    <property type="evidence" value="ECO:0007669"/>
    <property type="project" value="InterPro"/>
</dbReference>
<dbReference type="Gene3D" id="1.10.1060.10">
    <property type="entry name" value="Alpha-helical ferredoxin"/>
    <property type="match status" value="1"/>
</dbReference>
<feature type="transmembrane region" description="Helical" evidence="35">
    <location>
        <begin position="1258"/>
        <end position="1277"/>
    </location>
</feature>
<keyword evidence="39" id="KW-1185">Reference proteome</keyword>
<evidence type="ECO:0000256" key="22">
    <source>
        <dbReference type="ARBA" id="ARBA00023002"/>
    </source>
</evidence>
<evidence type="ECO:0000313" key="39">
    <source>
        <dbReference type="Proteomes" id="UP000028990"/>
    </source>
</evidence>